<dbReference type="InterPro" id="IPR051803">
    <property type="entry name" value="TA_system_RelE-like_toxin"/>
</dbReference>
<dbReference type="InterPro" id="IPR007712">
    <property type="entry name" value="RelE/ParE_toxin"/>
</dbReference>
<dbReference type="RefSeq" id="WP_369894842.1">
    <property type="nucleotide sequence ID" value="NZ_JBGFFX010000002.1"/>
</dbReference>
<dbReference type="PANTHER" id="PTHR33755:SF6">
    <property type="entry name" value="PLASMID STABILIZATION SYSTEM PROTEIN"/>
    <property type="match status" value="1"/>
</dbReference>
<sequence length="101" mass="11540">MKVLWAQEALNNRTAIWDYLAERNPLAAMELDERFNEAAARLAEHPLMGVVGKIAGTRELIPHEHYRLVYEADEEAGIVWIVTLIHTARCWPPVSPYSQQS</sequence>
<evidence type="ECO:0000256" key="2">
    <source>
        <dbReference type="ARBA" id="ARBA00022649"/>
    </source>
</evidence>
<protein>
    <submittedName>
        <fullName evidence="3">Type II toxin-antitoxin system RelE/ParE family toxin</fullName>
    </submittedName>
</protein>
<dbReference type="Gene3D" id="3.30.2310.20">
    <property type="entry name" value="RelE-like"/>
    <property type="match status" value="1"/>
</dbReference>
<name>A0ABV4E3V7_9GAMM</name>
<proteinExistence type="inferred from homology"/>
<comment type="caution">
    <text evidence="3">The sequence shown here is derived from an EMBL/GenBank/DDBJ whole genome shotgun (WGS) entry which is preliminary data.</text>
</comment>
<keyword evidence="2" id="KW-1277">Toxin-antitoxin system</keyword>
<keyword evidence="4" id="KW-1185">Reference proteome</keyword>
<accession>A0ABV4E3V7</accession>
<comment type="similarity">
    <text evidence="1">Belongs to the RelE toxin family.</text>
</comment>
<reference evidence="3 4" key="1">
    <citation type="submission" date="2024-07" db="EMBL/GenBank/DDBJ databases">
        <authorList>
            <person name="Hebao G."/>
        </authorList>
    </citation>
    <scope>NUCLEOTIDE SEQUENCE [LARGE SCALE GENOMIC DNA]</scope>
    <source>
        <strain evidence="3 4">ACCC 02193</strain>
    </source>
</reference>
<dbReference type="InterPro" id="IPR035093">
    <property type="entry name" value="RelE/ParE_toxin_dom_sf"/>
</dbReference>
<dbReference type="Proteomes" id="UP001565243">
    <property type="component" value="Unassembled WGS sequence"/>
</dbReference>
<dbReference type="EMBL" id="JBGFFX010000002">
    <property type="protein sequence ID" value="MEY8769544.1"/>
    <property type="molecule type" value="Genomic_DNA"/>
</dbReference>
<evidence type="ECO:0000313" key="3">
    <source>
        <dbReference type="EMBL" id="MEY8769544.1"/>
    </source>
</evidence>
<dbReference type="NCBIfam" id="TIGR02385">
    <property type="entry name" value="RelE_StbE"/>
    <property type="match status" value="1"/>
</dbReference>
<dbReference type="PANTHER" id="PTHR33755">
    <property type="entry name" value="TOXIN PARE1-RELATED"/>
    <property type="match status" value="1"/>
</dbReference>
<evidence type="ECO:0000256" key="1">
    <source>
        <dbReference type="ARBA" id="ARBA00006226"/>
    </source>
</evidence>
<organism evidence="3 4">
    <name type="scientific">Erwinia aeris</name>
    <dbReference type="NCBI Taxonomy" id="3239803"/>
    <lineage>
        <taxon>Bacteria</taxon>
        <taxon>Pseudomonadati</taxon>
        <taxon>Pseudomonadota</taxon>
        <taxon>Gammaproteobacteria</taxon>
        <taxon>Enterobacterales</taxon>
        <taxon>Erwiniaceae</taxon>
        <taxon>Erwinia</taxon>
    </lineage>
</organism>
<gene>
    <name evidence="3" type="ORF">AB6T85_03695</name>
</gene>
<dbReference type="Pfam" id="PF05016">
    <property type="entry name" value="ParE_toxin"/>
    <property type="match status" value="1"/>
</dbReference>
<evidence type="ECO:0000313" key="4">
    <source>
        <dbReference type="Proteomes" id="UP001565243"/>
    </source>
</evidence>